<dbReference type="RefSeq" id="WP_050535130.1">
    <property type="nucleotide sequence ID" value="NZ_CTKE01000013.1"/>
</dbReference>
<organism evidence="1 2">
    <name type="scientific">Yersinia rohdei</name>
    <dbReference type="NCBI Taxonomy" id="29485"/>
    <lineage>
        <taxon>Bacteria</taxon>
        <taxon>Pseudomonadati</taxon>
        <taxon>Pseudomonadota</taxon>
        <taxon>Gammaproteobacteria</taxon>
        <taxon>Enterobacterales</taxon>
        <taxon>Yersiniaceae</taxon>
        <taxon>Yersinia</taxon>
    </lineage>
</organism>
<accession>A0A0U1HUP1</accession>
<reference evidence="1 2" key="1">
    <citation type="submission" date="2015-03" db="EMBL/GenBank/DDBJ databases">
        <authorList>
            <person name="Murphy D."/>
        </authorList>
    </citation>
    <scope>NUCLEOTIDE SEQUENCE [LARGE SCALE GENOMIC DNA]</scope>
    <source>
        <strain evidence="1 2">68/02</strain>
    </source>
</reference>
<name>A0A0U1HUP1_YERRO</name>
<sequence>MNNLEEALKNFPCWDWRELYKQELCNVQPVSTTYNFSTTMVMSKKLKKKVDMVGGDLFVSSFKLDEKPILIDNSFVTFEREGISYKCKVIEQVPIQYKGYRCWGVLLQLQLQDEEDKGGNTDVLINDNN</sequence>
<proteinExistence type="predicted"/>
<dbReference type="EMBL" id="CTKE01000013">
    <property type="protein sequence ID" value="CQI92525.1"/>
    <property type="molecule type" value="Genomic_DNA"/>
</dbReference>
<evidence type="ECO:0000313" key="1">
    <source>
        <dbReference type="EMBL" id="CQI92525.1"/>
    </source>
</evidence>
<dbReference type="AlphaFoldDB" id="A0A0U1HUP1"/>
<protein>
    <submittedName>
        <fullName evidence="1">Uncharacterized protein</fullName>
    </submittedName>
</protein>
<gene>
    <name evidence="1" type="ORF">ERS008555_02686</name>
</gene>
<evidence type="ECO:0000313" key="2">
    <source>
        <dbReference type="Proteomes" id="UP000042054"/>
    </source>
</evidence>
<dbReference type="Proteomes" id="UP000042054">
    <property type="component" value="Unassembled WGS sequence"/>
</dbReference>